<evidence type="ECO:0000256" key="1">
    <source>
        <dbReference type="SAM" id="Phobius"/>
    </source>
</evidence>
<keyword evidence="1" id="KW-1133">Transmembrane helix</keyword>
<evidence type="ECO:0000313" key="3">
    <source>
        <dbReference type="Proteomes" id="UP000548582"/>
    </source>
</evidence>
<keyword evidence="1" id="KW-0472">Membrane</keyword>
<dbReference type="RefSeq" id="WP_168041682.1">
    <property type="nucleotide sequence ID" value="NZ_JABBKX010000002.1"/>
</dbReference>
<dbReference type="AlphaFoldDB" id="A0A848EBR6"/>
<comment type="caution">
    <text evidence="2">The sequence shown here is derived from an EMBL/GenBank/DDBJ whole genome shotgun (WGS) entry which is preliminary data.</text>
</comment>
<proteinExistence type="predicted"/>
<organism evidence="2 3">
    <name type="scientific">Neoroseomonas marina</name>
    <dbReference type="NCBI Taxonomy" id="1232220"/>
    <lineage>
        <taxon>Bacteria</taxon>
        <taxon>Pseudomonadati</taxon>
        <taxon>Pseudomonadota</taxon>
        <taxon>Alphaproteobacteria</taxon>
        <taxon>Acetobacterales</taxon>
        <taxon>Acetobacteraceae</taxon>
        <taxon>Neoroseomonas</taxon>
    </lineage>
</organism>
<protein>
    <submittedName>
        <fullName evidence="2">Uncharacterized protein</fullName>
    </submittedName>
</protein>
<keyword evidence="1" id="KW-0812">Transmembrane</keyword>
<feature type="transmembrane region" description="Helical" evidence="1">
    <location>
        <begin position="28"/>
        <end position="50"/>
    </location>
</feature>
<keyword evidence="3" id="KW-1185">Reference proteome</keyword>
<accession>A0A848EBR6</accession>
<evidence type="ECO:0000313" key="2">
    <source>
        <dbReference type="EMBL" id="NMJ40977.1"/>
    </source>
</evidence>
<gene>
    <name evidence="2" type="ORF">GWK16_06980</name>
</gene>
<dbReference type="EMBL" id="JABBKX010000002">
    <property type="protein sequence ID" value="NMJ40977.1"/>
    <property type="molecule type" value="Genomic_DNA"/>
</dbReference>
<sequence length="51" mass="5594">MTALTKAFLLPGEIVSDLLGAGASDDRMMIRTLVNMLVWNLVVVLIVVMVY</sequence>
<reference evidence="2 3" key="1">
    <citation type="submission" date="2020-03" db="EMBL/GenBank/DDBJ databases">
        <authorList>
            <person name="Sun Q."/>
        </authorList>
    </citation>
    <scope>NUCLEOTIDE SEQUENCE [LARGE SCALE GENOMIC DNA]</scope>
    <source>
        <strain evidence="2 3">JC162</strain>
    </source>
</reference>
<name>A0A848EBR6_9PROT</name>
<dbReference type="Proteomes" id="UP000548582">
    <property type="component" value="Unassembled WGS sequence"/>
</dbReference>